<name>A0ACD3YQV0_FUSSC</name>
<keyword evidence="2" id="KW-1185">Reference proteome</keyword>
<evidence type="ECO:0000313" key="2">
    <source>
        <dbReference type="Proteomes" id="UP000830768"/>
    </source>
</evidence>
<dbReference type="Proteomes" id="UP000830768">
    <property type="component" value="Chromosome 2"/>
</dbReference>
<evidence type="ECO:0000313" key="1">
    <source>
        <dbReference type="EMBL" id="UPK91328.1"/>
    </source>
</evidence>
<dbReference type="EMBL" id="CP090031">
    <property type="protein sequence ID" value="UPK91328.1"/>
    <property type="molecule type" value="Genomic_DNA"/>
</dbReference>
<accession>A0ACD3YQV0</accession>
<sequence>MSGHLATTWFDTVLSDRDNHSVPVVADSSPPPKRRRLQPSTPESPTARTDDGTPVVSGTERPTHHLPDTHEEPQTSQCSDCQQIASREPSSPSPAPSREDQPEISDEMSSIGSVDDDWFGVKERELDKLDPLPPSLEALLKQIRQFSDGIGILPTSARRRFKNLDDNDMEWARQGSKSNKYYSKERQALGELVSPAEVRKIVNKQAECYNIGYSMTGLDMGVNSRVLDLAFERLDGYLTMSNSLWIAKASIDSDYSASCYLDEQVDFCIYLELESELYAKERNEIDRLYNNRTVINHTTFGPLGDFPLALSINTEGDYCRLWRWESALWACLKDLVKVCTADVWETDPKPSLPEFLPAIFVKDDDWNLVVTTHKGKGTTIWHRLKMGSTSSVQGIYQIIACLHTLRQWGEGDFWPWFRELLLQSRRSHRAKRLGRSRSTSVERYGYGGRLQRWASMAGINK</sequence>
<gene>
    <name evidence="1" type="ORF">LCI18_002263</name>
</gene>
<organism evidence="1 2">
    <name type="scientific">Fusarium solani subsp. cucurbitae</name>
    <name type="common">Neocosmosporum cucurbitae</name>
    <dbReference type="NCBI Taxonomy" id="2747967"/>
    <lineage>
        <taxon>Eukaryota</taxon>
        <taxon>Fungi</taxon>
        <taxon>Dikarya</taxon>
        <taxon>Ascomycota</taxon>
        <taxon>Pezizomycotina</taxon>
        <taxon>Sordariomycetes</taxon>
        <taxon>Hypocreomycetidae</taxon>
        <taxon>Hypocreales</taxon>
        <taxon>Nectriaceae</taxon>
        <taxon>Fusarium</taxon>
        <taxon>Fusarium solani species complex</taxon>
    </lineage>
</organism>
<protein>
    <submittedName>
        <fullName evidence="1">Uncharacterized protein</fullName>
    </submittedName>
</protein>
<proteinExistence type="predicted"/>
<reference evidence="1" key="1">
    <citation type="submission" date="2021-11" db="EMBL/GenBank/DDBJ databases">
        <title>Fusarium solani-melongenae Genome sequencing and assembly.</title>
        <authorList>
            <person name="Xie S."/>
            <person name="Huang L."/>
            <person name="Zhang X."/>
        </authorList>
    </citation>
    <scope>NUCLEOTIDE SEQUENCE</scope>
    <source>
        <strain evidence="1">CRI 24-3</strain>
    </source>
</reference>